<protein>
    <recommendedName>
        <fullName evidence="2">ubiquitinyl hydrolase 1</fullName>
        <ecNumber evidence="2">3.4.19.12</ecNumber>
    </recommendedName>
</protein>
<dbReference type="SUPFAM" id="SSF49764">
    <property type="entry name" value="HSP20-like chaperones"/>
    <property type="match status" value="2"/>
</dbReference>
<dbReference type="Ensembl" id="ENSSORT00005056085.1">
    <property type="protein sequence ID" value="ENSSORP00005054809.1"/>
    <property type="gene ID" value="ENSSORG00005023454.1"/>
</dbReference>
<proteinExistence type="predicted"/>
<dbReference type="CDD" id="cd06466">
    <property type="entry name" value="p23_CS_SGT1_like"/>
    <property type="match status" value="1"/>
</dbReference>
<keyword evidence="9" id="KW-1133">Transmembrane helix</keyword>
<dbReference type="PROSITE" id="PS00972">
    <property type="entry name" value="USP_1"/>
    <property type="match status" value="1"/>
</dbReference>
<dbReference type="SUPFAM" id="SSF144232">
    <property type="entry name" value="HIT/MYND zinc finger-like"/>
    <property type="match status" value="1"/>
</dbReference>
<dbReference type="InterPro" id="IPR038765">
    <property type="entry name" value="Papain-like_cys_pep_sf"/>
</dbReference>
<feature type="region of interest" description="Disordered" evidence="8">
    <location>
        <begin position="334"/>
        <end position="357"/>
    </location>
</feature>
<dbReference type="Pfam" id="PF01753">
    <property type="entry name" value="zf-MYND"/>
    <property type="match status" value="1"/>
</dbReference>
<dbReference type="PROSITE" id="PS50235">
    <property type="entry name" value="USP_3"/>
    <property type="match status" value="1"/>
</dbReference>
<gene>
    <name evidence="13" type="primary">usp19</name>
</gene>
<dbReference type="Pfam" id="PF04969">
    <property type="entry name" value="CS"/>
    <property type="match status" value="1"/>
</dbReference>
<evidence type="ECO:0000256" key="6">
    <source>
        <dbReference type="ARBA" id="ARBA00022833"/>
    </source>
</evidence>
<keyword evidence="6" id="KW-0862">Zinc</keyword>
<keyword evidence="9" id="KW-0812">Transmembrane</keyword>
<feature type="domain" description="MYND-type" evidence="11">
    <location>
        <begin position="663"/>
        <end position="705"/>
    </location>
</feature>
<evidence type="ECO:0000256" key="3">
    <source>
        <dbReference type="ARBA" id="ARBA00022723"/>
    </source>
</evidence>
<dbReference type="Gene3D" id="6.10.140.2220">
    <property type="match status" value="1"/>
</dbReference>
<dbReference type="InterPro" id="IPR002893">
    <property type="entry name" value="Znf_MYND"/>
</dbReference>
<dbReference type="PROSITE" id="PS01360">
    <property type="entry name" value="ZF_MYND_1"/>
    <property type="match status" value="1"/>
</dbReference>
<name>A0A673CN77_9TELE</name>
<dbReference type="FunFam" id="3.90.70.10:FF:000020">
    <property type="entry name" value="ubiquitin carboxyl-terminal hydrolase 19 isoform X4"/>
    <property type="match status" value="1"/>
</dbReference>
<dbReference type="FunFam" id="3.90.70.10:FF:000012">
    <property type="entry name" value="ubiquitin carboxyl-terminal hydrolase 19 isoform X2"/>
    <property type="match status" value="1"/>
</dbReference>
<dbReference type="InterPro" id="IPR018200">
    <property type="entry name" value="USP_CS"/>
</dbReference>
<feature type="domain" description="CS" evidence="12">
    <location>
        <begin position="14"/>
        <end position="104"/>
    </location>
</feature>
<organism evidence="13 14">
    <name type="scientific">Sphaeramia orbicularis</name>
    <name type="common">orbiculate cardinalfish</name>
    <dbReference type="NCBI Taxonomy" id="375764"/>
    <lineage>
        <taxon>Eukaryota</taxon>
        <taxon>Metazoa</taxon>
        <taxon>Chordata</taxon>
        <taxon>Craniata</taxon>
        <taxon>Vertebrata</taxon>
        <taxon>Euteleostomi</taxon>
        <taxon>Actinopterygii</taxon>
        <taxon>Neopterygii</taxon>
        <taxon>Teleostei</taxon>
        <taxon>Neoteleostei</taxon>
        <taxon>Acanthomorphata</taxon>
        <taxon>Gobiaria</taxon>
        <taxon>Kurtiformes</taxon>
        <taxon>Apogonoidei</taxon>
        <taxon>Apogonidae</taxon>
        <taxon>Apogoninae</taxon>
        <taxon>Sphaeramia</taxon>
    </lineage>
</organism>
<keyword evidence="14" id="KW-1185">Reference proteome</keyword>
<feature type="domain" description="CS" evidence="12">
    <location>
        <begin position="150"/>
        <end position="252"/>
    </location>
</feature>
<reference evidence="13" key="1">
    <citation type="submission" date="2019-06" db="EMBL/GenBank/DDBJ databases">
        <authorList>
            <consortium name="Wellcome Sanger Institute Data Sharing"/>
        </authorList>
    </citation>
    <scope>NUCLEOTIDE SEQUENCE [LARGE SCALE GENOMIC DNA]</scope>
</reference>
<dbReference type="Proteomes" id="UP000472271">
    <property type="component" value="Chromosome 7"/>
</dbReference>
<dbReference type="PANTHER" id="PTHR21646">
    <property type="entry name" value="UBIQUITIN CARBOXYL-TERMINAL HYDROLASE"/>
    <property type="match status" value="1"/>
</dbReference>
<evidence type="ECO:0000256" key="7">
    <source>
        <dbReference type="PROSITE-ProRule" id="PRU00134"/>
    </source>
</evidence>
<dbReference type="InterPro" id="IPR050185">
    <property type="entry name" value="Ub_carboxyl-term_hydrolase"/>
</dbReference>
<dbReference type="CDD" id="cd06463">
    <property type="entry name" value="p23_like"/>
    <property type="match status" value="1"/>
</dbReference>
<dbReference type="PANTHER" id="PTHR21646:SF74">
    <property type="entry name" value="UBIQUITIN CARBOXYL-TERMINAL HYDROLASE 19"/>
    <property type="match status" value="1"/>
</dbReference>
<evidence type="ECO:0000256" key="9">
    <source>
        <dbReference type="SAM" id="Phobius"/>
    </source>
</evidence>
<dbReference type="InterPro" id="IPR007052">
    <property type="entry name" value="CS_dom"/>
</dbReference>
<dbReference type="FunFam" id="6.10.140.2220:FF:000004">
    <property type="entry name" value="ubiquitin carboxyl-terminal hydrolase 19 isoform X9"/>
    <property type="match status" value="1"/>
</dbReference>
<evidence type="ECO:0000256" key="1">
    <source>
        <dbReference type="ARBA" id="ARBA00000707"/>
    </source>
</evidence>
<evidence type="ECO:0000256" key="8">
    <source>
        <dbReference type="SAM" id="MobiDB-lite"/>
    </source>
</evidence>
<evidence type="ECO:0000256" key="2">
    <source>
        <dbReference type="ARBA" id="ARBA00012759"/>
    </source>
</evidence>
<dbReference type="GO" id="GO:0004843">
    <property type="term" value="F:cysteine-type deubiquitinase activity"/>
    <property type="evidence" value="ECO:0007669"/>
    <property type="project" value="UniProtKB-EC"/>
</dbReference>
<feature type="region of interest" description="Disordered" evidence="8">
    <location>
        <begin position="1062"/>
        <end position="1081"/>
    </location>
</feature>
<reference evidence="13" key="3">
    <citation type="submission" date="2025-09" db="UniProtKB">
        <authorList>
            <consortium name="Ensembl"/>
        </authorList>
    </citation>
    <scope>IDENTIFICATION</scope>
</reference>
<comment type="catalytic activity">
    <reaction evidence="1">
        <text>Thiol-dependent hydrolysis of ester, thioester, amide, peptide and isopeptide bonds formed by the C-terminal Gly of ubiquitin (a 76-residue protein attached to proteins as an intracellular targeting signal).</text>
        <dbReference type="EC" id="3.4.19.12"/>
    </reaction>
</comment>
<dbReference type="InterPro" id="IPR008978">
    <property type="entry name" value="HSP20-like_chaperone"/>
</dbReference>
<feature type="region of interest" description="Disordered" evidence="8">
    <location>
        <begin position="1093"/>
        <end position="1140"/>
    </location>
</feature>
<evidence type="ECO:0000256" key="5">
    <source>
        <dbReference type="ARBA" id="ARBA00022801"/>
    </source>
</evidence>
<evidence type="ECO:0000256" key="4">
    <source>
        <dbReference type="ARBA" id="ARBA00022771"/>
    </source>
</evidence>
<dbReference type="SUPFAM" id="SSF54001">
    <property type="entry name" value="Cysteine proteinases"/>
    <property type="match status" value="1"/>
</dbReference>
<dbReference type="EC" id="3.4.19.12" evidence="2"/>
<dbReference type="AlphaFoldDB" id="A0A673CN77"/>
<dbReference type="Pfam" id="PF00443">
    <property type="entry name" value="UCH"/>
    <property type="match status" value="1"/>
</dbReference>
<keyword evidence="9" id="KW-0472">Membrane</keyword>
<dbReference type="InterPro" id="IPR028889">
    <property type="entry name" value="USP"/>
</dbReference>
<evidence type="ECO:0000313" key="14">
    <source>
        <dbReference type="Proteomes" id="UP000472271"/>
    </source>
</evidence>
<evidence type="ECO:0000259" key="10">
    <source>
        <dbReference type="PROSITE" id="PS50235"/>
    </source>
</evidence>
<dbReference type="CDD" id="cd02674">
    <property type="entry name" value="Peptidase_C19R"/>
    <property type="match status" value="1"/>
</dbReference>
<sequence>RTLVEDLALECASAYDVFVDWKQNVNEVIVRLRCGEGVQRIEDINTTFTDTHCHVCFPDGRQWSCYLQEEIEASCSRVQYKEKGGFLHLVMHKKIPFHIWPSLKKPSSLCRLCLFQDFPETGSDRPMILLNVITTSIHPVKLLSPQMNTLLVVKLLLYFKGTDMMVVNVYMKEICRDTARVIFREQDFTLIFQTSDPNFLRLHSDCGPNTVFKWQVKLRNLIQPEHCSYCFKPSRLDITLKKRHSQRWGGLEAPATQGAVGGAKVAVPSSPACMEKSQPGSSQHSLPAKEEPPRVGEEKPKAPKASPRVEDGGLDTVAPRSVSEHVAITKTEPAPKPTCMVQPMTHAPPASNERHEEEEEKKVCLPGFTGLVNLGNTCFMNSVIQSLSNTRELRDYFLDRAFESEINCNNPLGTGGRLAIGFAVLLRALWKGTHHAFQPSKLKAIVASKASQFTGYAQHDAQEFMAFLLDGLHEDLNRIQNKPYTETVDSDGRLDEVVAEEAWQRHKMRNDSFIVDLFQGQFKSKLVCPTCSKVSITFDPFLYLPVPLPQKQKVLSVFYFAKEPHKKPIKFLVSVSKENSSTAEVLESISRSVRVKPENLRLAEVGKNRFQRMLLPSHSLDTVSSSDMLFCFEVLSRDLAKERVIELRVQQKLQVPNIPISKCAACLKPPLSEDDKLKRCTRCYRVGYCNQVCQKTHWPNHKGLCRPNTENVGLPFLVSVPESRLSYARLTQLMEGYSRFSINVFQPPFQSGRTSPETSQCRVDLPSMSASSSEGLGSGDEAVGGSSGYLLLSFFAPKYSYLIFAPFTAAVTGYQHPSESVSGHASQFYISLLDSNNKEQRLEEKEDALLDLPEDATLELVWKNNERLKEYVLVSSKELDYEEDPGSLSETARAGHFTLEQCLNLFTKPEVLAPEEAWYCPKCQQHREASKQLLLWRLPNVLIIQLKRFSFRSFIWRDKINDMVDFPVRNLDLSKFCIGQKDEMQHPPIYDLYAVINHYGGMIGGHYTAYARLPSDKNSQRSDVGWRLFDDSTVTMVEESQVVTRYAYVLFYRRRNSPVERPPRFLRPVGAESPTAAGATASQASLIWRELEEEEEGLDEGPRGLFRSGLRRRQTQRMTNRDEDDEDRTEGSVRRHRGQRLSDYPDDDCVRYFVLGTVAAMFALFVNLVYPLLYKASWP</sequence>
<dbReference type="PROSITE" id="PS51203">
    <property type="entry name" value="CS"/>
    <property type="match status" value="2"/>
</dbReference>
<dbReference type="GO" id="GO:0016579">
    <property type="term" value="P:protein deubiquitination"/>
    <property type="evidence" value="ECO:0007669"/>
    <property type="project" value="InterPro"/>
</dbReference>
<dbReference type="InterPro" id="IPR001394">
    <property type="entry name" value="Peptidase_C19_UCH"/>
</dbReference>
<dbReference type="PROSITE" id="PS50865">
    <property type="entry name" value="ZF_MYND_2"/>
    <property type="match status" value="1"/>
</dbReference>
<evidence type="ECO:0000259" key="12">
    <source>
        <dbReference type="PROSITE" id="PS51203"/>
    </source>
</evidence>
<feature type="transmembrane region" description="Helical" evidence="9">
    <location>
        <begin position="1152"/>
        <end position="1173"/>
    </location>
</feature>
<dbReference type="Gene3D" id="2.60.40.790">
    <property type="match status" value="2"/>
</dbReference>
<accession>A0A673CN77</accession>
<feature type="compositionally biased region" description="Basic and acidic residues" evidence="8">
    <location>
        <begin position="287"/>
        <end position="311"/>
    </location>
</feature>
<keyword evidence="4 7" id="KW-0863">Zinc-finger</keyword>
<evidence type="ECO:0000313" key="13">
    <source>
        <dbReference type="Ensembl" id="ENSSORP00005054809.1"/>
    </source>
</evidence>
<keyword evidence="5" id="KW-0378">Hydrolase</keyword>
<feature type="region of interest" description="Disordered" evidence="8">
    <location>
        <begin position="251"/>
        <end position="319"/>
    </location>
</feature>
<dbReference type="GO" id="GO:0008270">
    <property type="term" value="F:zinc ion binding"/>
    <property type="evidence" value="ECO:0007669"/>
    <property type="project" value="UniProtKB-KW"/>
</dbReference>
<dbReference type="PROSITE" id="PS00973">
    <property type="entry name" value="USP_2"/>
    <property type="match status" value="1"/>
</dbReference>
<keyword evidence="3" id="KW-0479">Metal-binding</keyword>
<reference evidence="13" key="2">
    <citation type="submission" date="2025-08" db="UniProtKB">
        <authorList>
            <consortium name="Ensembl"/>
        </authorList>
    </citation>
    <scope>IDENTIFICATION</scope>
</reference>
<dbReference type="Pfam" id="PF16602">
    <property type="entry name" value="USP19_linker"/>
    <property type="match status" value="1"/>
</dbReference>
<feature type="domain" description="USP" evidence="10">
    <location>
        <begin position="369"/>
        <end position="1055"/>
    </location>
</feature>
<evidence type="ECO:0000259" key="11">
    <source>
        <dbReference type="PROSITE" id="PS50865"/>
    </source>
</evidence>
<dbReference type="Gene3D" id="3.90.70.10">
    <property type="entry name" value="Cysteine proteinases"/>
    <property type="match status" value="2"/>
</dbReference>